<dbReference type="Proteomes" id="UP001590951">
    <property type="component" value="Unassembled WGS sequence"/>
</dbReference>
<evidence type="ECO:0000313" key="3">
    <source>
        <dbReference type="EMBL" id="KAL2050394.1"/>
    </source>
</evidence>
<gene>
    <name evidence="3" type="ORF">ABVK25_009366</name>
</gene>
<dbReference type="EMBL" id="JBHFEH010000048">
    <property type="protein sequence ID" value="KAL2050394.1"/>
    <property type="molecule type" value="Genomic_DNA"/>
</dbReference>
<feature type="transmembrane region" description="Helical" evidence="2">
    <location>
        <begin position="15"/>
        <end position="35"/>
    </location>
</feature>
<evidence type="ECO:0000313" key="4">
    <source>
        <dbReference type="Proteomes" id="UP001590951"/>
    </source>
</evidence>
<keyword evidence="2" id="KW-0812">Transmembrane</keyword>
<protein>
    <submittedName>
        <fullName evidence="3">Uncharacterized protein</fullName>
    </submittedName>
</protein>
<keyword evidence="2" id="KW-1133">Transmembrane helix</keyword>
<keyword evidence="2" id="KW-0472">Membrane</keyword>
<evidence type="ECO:0000256" key="1">
    <source>
        <dbReference type="SAM" id="MobiDB-lite"/>
    </source>
</evidence>
<proteinExistence type="predicted"/>
<keyword evidence="4" id="KW-1185">Reference proteome</keyword>
<accession>A0ABR4AXU4</accession>
<reference evidence="3 4" key="1">
    <citation type="submission" date="2024-09" db="EMBL/GenBank/DDBJ databases">
        <title>Rethinking Asexuality: The Enigmatic Case of Functional Sexual Genes in Lepraria (Stereocaulaceae).</title>
        <authorList>
            <person name="Doellman M."/>
            <person name="Sun Y."/>
            <person name="Barcenas-Pena A."/>
            <person name="Lumbsch H.T."/>
            <person name="Grewe F."/>
        </authorList>
    </citation>
    <scope>NUCLEOTIDE SEQUENCE [LARGE SCALE GENOMIC DNA]</scope>
    <source>
        <strain evidence="3 4">Grewe 0041</strain>
    </source>
</reference>
<organism evidence="3 4">
    <name type="scientific">Lepraria finkii</name>
    <dbReference type="NCBI Taxonomy" id="1340010"/>
    <lineage>
        <taxon>Eukaryota</taxon>
        <taxon>Fungi</taxon>
        <taxon>Dikarya</taxon>
        <taxon>Ascomycota</taxon>
        <taxon>Pezizomycotina</taxon>
        <taxon>Lecanoromycetes</taxon>
        <taxon>OSLEUM clade</taxon>
        <taxon>Lecanoromycetidae</taxon>
        <taxon>Lecanorales</taxon>
        <taxon>Lecanorineae</taxon>
        <taxon>Stereocaulaceae</taxon>
        <taxon>Lepraria</taxon>
    </lineage>
</organism>
<sequence length="102" mass="11203">MSQLIKFRGVKTRPFIMAASAGVLAVAGAWYGAGLKEKQQRKQKFEARREATPADKIAILEQTRSALMAKKAGLETKIAEVEARKSRPEGQKSMNVGQGRPF</sequence>
<evidence type="ECO:0000256" key="2">
    <source>
        <dbReference type="SAM" id="Phobius"/>
    </source>
</evidence>
<feature type="region of interest" description="Disordered" evidence="1">
    <location>
        <begin position="82"/>
        <end position="102"/>
    </location>
</feature>
<comment type="caution">
    <text evidence="3">The sequence shown here is derived from an EMBL/GenBank/DDBJ whole genome shotgun (WGS) entry which is preliminary data.</text>
</comment>
<name>A0ABR4AXU4_9LECA</name>